<evidence type="ECO:0000256" key="10">
    <source>
        <dbReference type="SAM" id="MobiDB-lite"/>
    </source>
</evidence>
<dbReference type="SMART" id="SM00233">
    <property type="entry name" value="PH"/>
    <property type="match status" value="1"/>
</dbReference>
<evidence type="ECO:0000259" key="12">
    <source>
        <dbReference type="PROSITE" id="PS51064"/>
    </source>
</evidence>
<feature type="region of interest" description="Disordered" evidence="10">
    <location>
        <begin position="1324"/>
        <end position="1357"/>
    </location>
</feature>
<gene>
    <name evidence="13" type="ORF">EB796_001807</name>
</gene>
<evidence type="ECO:0000256" key="3">
    <source>
        <dbReference type="ARBA" id="ARBA00022553"/>
    </source>
</evidence>
<keyword evidence="4" id="KW-0341">Growth regulation</keyword>
<feature type="compositionally biased region" description="Polar residues" evidence="10">
    <location>
        <begin position="761"/>
        <end position="772"/>
    </location>
</feature>
<proteinExistence type="predicted"/>
<evidence type="ECO:0000256" key="5">
    <source>
        <dbReference type="ARBA" id="ARBA00022737"/>
    </source>
</evidence>
<feature type="compositionally biased region" description="Low complexity" evidence="10">
    <location>
        <begin position="1163"/>
        <end position="1174"/>
    </location>
</feature>
<feature type="compositionally biased region" description="Low complexity" evidence="10">
    <location>
        <begin position="255"/>
        <end position="268"/>
    </location>
</feature>
<feature type="compositionally biased region" description="Low complexity" evidence="10">
    <location>
        <begin position="1074"/>
        <end position="1086"/>
    </location>
</feature>
<feature type="domain" description="PH" evidence="11">
    <location>
        <begin position="8"/>
        <end position="111"/>
    </location>
</feature>
<dbReference type="InterPro" id="IPR001849">
    <property type="entry name" value="PH_domain"/>
</dbReference>
<reference evidence="13" key="1">
    <citation type="submission" date="2020-06" db="EMBL/GenBank/DDBJ databases">
        <title>Draft genome of Bugula neritina, a colonial animal packing powerful symbionts and potential medicines.</title>
        <authorList>
            <person name="Rayko M."/>
        </authorList>
    </citation>
    <scope>NUCLEOTIDE SEQUENCE [LARGE SCALE GENOMIC DNA]</scope>
    <source>
        <strain evidence="13">Kwan_BN1</strain>
    </source>
</reference>
<feature type="region of interest" description="Disordered" evidence="10">
    <location>
        <begin position="1008"/>
        <end position="1092"/>
    </location>
</feature>
<dbReference type="SUPFAM" id="SSF50729">
    <property type="entry name" value="PH domain-like"/>
    <property type="match status" value="2"/>
</dbReference>
<keyword evidence="6" id="KW-0221">Differentiation</keyword>
<comment type="subunit">
    <text evidence="1">Bindings to phosphatidylinositol 3-kinase and SHP2.</text>
</comment>
<dbReference type="SMART" id="SM00310">
    <property type="entry name" value="PTBI"/>
    <property type="match status" value="1"/>
</dbReference>
<feature type="region of interest" description="Disordered" evidence="10">
    <location>
        <begin position="425"/>
        <end position="446"/>
    </location>
</feature>
<dbReference type="Proteomes" id="UP000593567">
    <property type="component" value="Unassembled WGS sequence"/>
</dbReference>
<feature type="compositionally biased region" description="Polar residues" evidence="10">
    <location>
        <begin position="1179"/>
        <end position="1215"/>
    </location>
</feature>
<dbReference type="Gene3D" id="2.30.29.30">
    <property type="entry name" value="Pleckstrin-homology domain (PH domain)/Phosphotyrosine-binding domain (PTB)"/>
    <property type="match status" value="2"/>
</dbReference>
<feature type="compositionally biased region" description="Low complexity" evidence="10">
    <location>
        <begin position="932"/>
        <end position="948"/>
    </location>
</feature>
<feature type="region of interest" description="Disordered" evidence="10">
    <location>
        <begin position="223"/>
        <end position="279"/>
    </location>
</feature>
<feature type="region of interest" description="Disordered" evidence="10">
    <location>
        <begin position="932"/>
        <end position="972"/>
    </location>
</feature>
<evidence type="ECO:0000313" key="13">
    <source>
        <dbReference type="EMBL" id="KAF6039884.1"/>
    </source>
</evidence>
<comment type="caution">
    <text evidence="13">The sequence shown here is derived from an EMBL/GenBank/DDBJ whole genome shotgun (WGS) entry which is preliminary data.</text>
</comment>
<accession>A0A7J7KNY1</accession>
<dbReference type="GO" id="GO:0008286">
    <property type="term" value="P:insulin receptor signaling pathway"/>
    <property type="evidence" value="ECO:0007669"/>
    <property type="project" value="InterPro"/>
</dbReference>
<evidence type="ECO:0000256" key="1">
    <source>
        <dbReference type="ARBA" id="ARBA00011440"/>
    </source>
</evidence>
<dbReference type="InterPro" id="IPR002404">
    <property type="entry name" value="IRS_PTB"/>
</dbReference>
<feature type="region of interest" description="Disordered" evidence="10">
    <location>
        <begin position="368"/>
        <end position="387"/>
    </location>
</feature>
<dbReference type="GO" id="GO:0043548">
    <property type="term" value="F:phosphatidylinositol 3-kinase binding"/>
    <property type="evidence" value="ECO:0007669"/>
    <property type="project" value="TreeGrafter"/>
</dbReference>
<dbReference type="Pfam" id="PF00169">
    <property type="entry name" value="PH"/>
    <property type="match status" value="1"/>
</dbReference>
<dbReference type="Pfam" id="PF02174">
    <property type="entry name" value="IRS"/>
    <property type="match status" value="1"/>
</dbReference>
<dbReference type="PANTHER" id="PTHR10614">
    <property type="entry name" value="INSULIN RECEPTOR SUBSTRATE"/>
    <property type="match status" value="1"/>
</dbReference>
<dbReference type="InterPro" id="IPR011993">
    <property type="entry name" value="PH-like_dom_sf"/>
</dbReference>
<dbReference type="GO" id="GO:0005829">
    <property type="term" value="C:cytosol"/>
    <property type="evidence" value="ECO:0007669"/>
    <property type="project" value="TreeGrafter"/>
</dbReference>
<feature type="domain" description="IRS-type PTB" evidence="12">
    <location>
        <begin position="118"/>
        <end position="222"/>
    </location>
</feature>
<dbReference type="EMBL" id="VXIV02000201">
    <property type="protein sequence ID" value="KAF6039884.1"/>
    <property type="molecule type" value="Genomic_DNA"/>
</dbReference>
<feature type="compositionally biased region" description="Polar residues" evidence="10">
    <location>
        <begin position="323"/>
        <end position="342"/>
    </location>
</feature>
<feature type="compositionally biased region" description="Basic and acidic residues" evidence="10">
    <location>
        <begin position="1022"/>
        <end position="1032"/>
    </location>
</feature>
<evidence type="ECO:0000256" key="2">
    <source>
        <dbReference type="ARBA" id="ARBA00015710"/>
    </source>
</evidence>
<dbReference type="PRINTS" id="PR00628">
    <property type="entry name" value="INSULINRSI"/>
</dbReference>
<feature type="compositionally biased region" description="Polar residues" evidence="10">
    <location>
        <begin position="468"/>
        <end position="477"/>
    </location>
</feature>
<feature type="region of interest" description="Disordered" evidence="10">
    <location>
        <begin position="323"/>
        <end position="354"/>
    </location>
</feature>
<organism evidence="13 14">
    <name type="scientific">Bugula neritina</name>
    <name type="common">Brown bryozoan</name>
    <name type="synonym">Sertularia neritina</name>
    <dbReference type="NCBI Taxonomy" id="10212"/>
    <lineage>
        <taxon>Eukaryota</taxon>
        <taxon>Metazoa</taxon>
        <taxon>Spiralia</taxon>
        <taxon>Lophotrochozoa</taxon>
        <taxon>Bryozoa</taxon>
        <taxon>Gymnolaemata</taxon>
        <taxon>Cheilostomatida</taxon>
        <taxon>Flustrina</taxon>
        <taxon>Buguloidea</taxon>
        <taxon>Bugulidae</taxon>
        <taxon>Bugula</taxon>
    </lineage>
</organism>
<feature type="compositionally biased region" description="Basic and acidic residues" evidence="10">
    <location>
        <begin position="1390"/>
        <end position="1407"/>
    </location>
</feature>
<feature type="compositionally biased region" description="Low complexity" evidence="10">
    <location>
        <begin position="1343"/>
        <end position="1353"/>
    </location>
</feature>
<feature type="region of interest" description="Disordered" evidence="10">
    <location>
        <begin position="1163"/>
        <end position="1223"/>
    </location>
</feature>
<keyword evidence="3" id="KW-0597">Phosphoprotein</keyword>
<evidence type="ECO:0000256" key="9">
    <source>
        <dbReference type="ARBA" id="ARBA00046145"/>
    </source>
</evidence>
<name>A0A7J7KNY1_BUGNE</name>
<dbReference type="PANTHER" id="PTHR10614:SF13">
    <property type="entry name" value="INSULIN RECEPTOR SUBSTRATE 1"/>
    <property type="match status" value="1"/>
</dbReference>
<dbReference type="PROSITE" id="PS51064">
    <property type="entry name" value="IRS_PTB"/>
    <property type="match status" value="1"/>
</dbReference>
<keyword evidence="7" id="KW-0896">Oogenesis</keyword>
<comment type="function">
    <text evidence="9">Activates phosphatidylinositol 3-kinase when bound to the regulatory p85 subunit. May mediate the control of various cellular processes by insulin-like peptides. When phosphorylated by the insulin receptor binds specifically to various cellular proteins containing SH2 domains. Involved in control of cell proliferation, cell size, and body and organ growth throughout development. Also has a role in a signaling pathway controlling the physiological response required to endure periods of low nutrient conditions. Insulin/insulin-like growth factor (IGF) signaling pathway has a role in regulating aging and is necessary in the ovary for vitellogenic maturation.</text>
</comment>
<dbReference type="GO" id="GO:0005886">
    <property type="term" value="C:plasma membrane"/>
    <property type="evidence" value="ECO:0007669"/>
    <property type="project" value="TreeGrafter"/>
</dbReference>
<sequence>MAAVLNQPVCKQGIFKKVKPKLQQKYFVLHQDSGAESPARLEYYDSVKKWENRKKPKKAFYLSQCISVDKFSNEKVEHGLALHTMDDSFLGAFPNAEDRDSWLVNIKSLLQTQSDPKPIYEHVWNVLIRERDLGKTYEGEYRLCLNNRTVLFVKKAESEPSLTFPLEVIRRCGHRSNFFNLEVGRQACTGPGEFWIEVDDRLIAENVHHAILSVMNVPKEDDEFRSKSASNSSKDKPFGSKASIDSTRRGDGTRSNLSKSSTSKSYLNGERNRSDSLDTKSLLSRGLRSSIGSLTSVDAAKAATDSVYSGSCTLVSTASDVTDSRCSTPVRSLTPDSRTVAVTPSAEAGHTPDTSSYLSMDVPFSHTASFNPPTGGRSGSISSASLSSWTSSKEPASLYSASQGNGNMSASFNAKSQHSGILDEITPTSQQDGMSRNDPYFSMTPGDVAIPRTSLSLKQNKPFRAQSFLGSSSNSTPAKREAAPSFITNDSPYHDMAPVASGAGGADYFDMAPTTNVSSASPYLEMAPASSSPAINPDLLPVSDTGDSLYYDMAPIAAATPANPTNGASSLEITPASANIDSPYLDMKPSGLSNVETDKCLPSSVYVDMKPSGPRSRTNSLQLSSAAAIHTLNPYLDMSGKDGRYSNTSENLTGNYLSSNENMPAFLPPRHYSVGSKPMPLKKPPDPDQYVEMRRSTDLAGKSLSVPHLMAPGLASNPELTHLKDEYSPNYSSKSTTLIMLNPDKTAALGENIAQRPRGATWSTNVRPNASSFGPKHRLGTKSNSSRESVQSSCSEYVDMKSGHGAESGGTYVDMVPSGHHQRAGSIGSASGRLRKSNHSALDGNQGAKLTSKLSPPRNVISTTMSPAGRAAQSYESQFDNLSDGNMHIEDAGKLAQFPYSAGRRLSQSCKTVDPFPELSASSDDELVMRSNASSFSSTRSSSSSRSSLARLDQKTSHLYGGGGGGSSMPTESYVECHQVPMRGNSGISHLHSHPKVNKPTRVASFISEEPVASPTAARPKSVREEAKRNENGDFYVTMALPSDNKRASKHGRSKEKSFSTSLSNVTQSEKTKSSSVSKQQRPSSKMQVNPARSILQQVQNKLTKTQQQAKAKPPADEKLSSALYVDMAANQPPLPQPVKPSKPVSQSEKFTDSYTIVAPVSSDASRVSNSNSDISKDLTGSTSMAAGSNSDYSLMTPGESASTLENKVTPSGSVSGVPLPEMKKYSTNKSKKALKSVPCYIRENSRDIKIYPSPTVPAACYIRSESNISMQSNFSGNISPTNFVQDDILSNLAAATSPPTLGQGGAISFASPSVAIPASLKRDFSDRASPNQLPSTRADGALSRSLSSSTSTIPGSAAELQQQLKLEQMKEERDNASGKSKGVTGGNTKGKDEVSSGKDNSGRSKEGGGSNGKEGASGSKGTVKSFIIDDTPSSRTLRAKVSAPPPPLPIRLVSTEDKSSKPPLAEYATAGAGSLNYIDIDINNDDSNSTSTGSAGTNSTAAGAFISVASKNSSTSPVPVEPQIAKQISTVDYTTLDPEKTLELAKKNSNIH</sequence>
<dbReference type="GO" id="GO:0048477">
    <property type="term" value="P:oogenesis"/>
    <property type="evidence" value="ECO:0007669"/>
    <property type="project" value="UniProtKB-KW"/>
</dbReference>
<dbReference type="GO" id="GO:0005158">
    <property type="term" value="F:insulin receptor binding"/>
    <property type="evidence" value="ECO:0007669"/>
    <property type="project" value="InterPro"/>
</dbReference>
<feature type="compositionally biased region" description="Polar residues" evidence="10">
    <location>
        <begin position="848"/>
        <end position="866"/>
    </location>
</feature>
<evidence type="ECO:0000313" key="14">
    <source>
        <dbReference type="Proteomes" id="UP000593567"/>
    </source>
</evidence>
<evidence type="ECO:0000256" key="4">
    <source>
        <dbReference type="ARBA" id="ARBA00022604"/>
    </source>
</evidence>
<feature type="region of interest" description="Disordered" evidence="10">
    <location>
        <begin position="756"/>
        <end position="874"/>
    </location>
</feature>
<keyword evidence="5" id="KW-0677">Repeat</keyword>
<evidence type="ECO:0000256" key="8">
    <source>
        <dbReference type="ARBA" id="ARBA00033282"/>
    </source>
</evidence>
<feature type="region of interest" description="Disordered" evidence="10">
    <location>
        <begin position="467"/>
        <end position="489"/>
    </location>
</feature>
<dbReference type="InterPro" id="IPR039011">
    <property type="entry name" value="IRS"/>
</dbReference>
<dbReference type="SMART" id="SM01244">
    <property type="entry name" value="IRS"/>
    <property type="match status" value="1"/>
</dbReference>
<feature type="region of interest" description="Disordered" evidence="10">
    <location>
        <begin position="1369"/>
        <end position="1466"/>
    </location>
</feature>
<keyword evidence="14" id="KW-1185">Reference proteome</keyword>
<protein>
    <recommendedName>
        <fullName evidence="2">Insulin receptor substrate 1</fullName>
    </recommendedName>
    <alternativeName>
        <fullName evidence="8">Protein chico</fullName>
    </alternativeName>
</protein>
<feature type="compositionally biased region" description="Polar residues" evidence="10">
    <location>
        <begin position="1059"/>
        <end position="1069"/>
    </location>
</feature>
<evidence type="ECO:0000256" key="6">
    <source>
        <dbReference type="ARBA" id="ARBA00022782"/>
    </source>
</evidence>
<evidence type="ECO:0000256" key="7">
    <source>
        <dbReference type="ARBA" id="ARBA00022943"/>
    </source>
</evidence>
<feature type="compositionally biased region" description="Low complexity" evidence="10">
    <location>
        <begin position="783"/>
        <end position="795"/>
    </location>
</feature>
<dbReference type="OrthoDB" id="946068at2759"/>
<dbReference type="PROSITE" id="PS50003">
    <property type="entry name" value="PH_DOMAIN"/>
    <property type="match status" value="1"/>
</dbReference>
<evidence type="ECO:0000259" key="11">
    <source>
        <dbReference type="PROSITE" id="PS50003"/>
    </source>
</evidence>